<dbReference type="InterPro" id="IPR000571">
    <property type="entry name" value="Znf_CCCH"/>
</dbReference>
<dbReference type="PROSITE" id="PS50294">
    <property type="entry name" value="WD_REPEATS_REGION"/>
    <property type="match status" value="2"/>
</dbReference>
<dbReference type="Pfam" id="PF21647">
    <property type="entry name" value="DUF6857"/>
    <property type="match status" value="1"/>
</dbReference>
<feature type="compositionally biased region" description="Low complexity" evidence="8">
    <location>
        <begin position="135"/>
        <end position="145"/>
    </location>
</feature>
<evidence type="ECO:0000256" key="6">
    <source>
        <dbReference type="PROSITE-ProRule" id="PRU00221"/>
    </source>
</evidence>
<dbReference type="PANTHER" id="PTHR44489:SF14">
    <property type="entry name" value="ZINC FINGER CCCH DOMAIN-CONTAINING PROTEIN 59-RELATED"/>
    <property type="match status" value="1"/>
</dbReference>
<evidence type="ECO:0000256" key="7">
    <source>
        <dbReference type="PROSITE-ProRule" id="PRU00723"/>
    </source>
</evidence>
<dbReference type="SUPFAM" id="SSF90229">
    <property type="entry name" value="CCCH zinc finger"/>
    <property type="match status" value="1"/>
</dbReference>
<dbReference type="InterPro" id="IPR019775">
    <property type="entry name" value="WD40_repeat_CS"/>
</dbReference>
<name>A0A6A6N7P8_HEVBR</name>
<dbReference type="SUPFAM" id="SSF50978">
    <property type="entry name" value="WD40 repeat-like"/>
    <property type="match status" value="1"/>
</dbReference>
<feature type="zinc finger region" description="C3H1-type" evidence="7">
    <location>
        <begin position="35"/>
        <end position="56"/>
    </location>
</feature>
<dbReference type="PROSITE" id="PS50082">
    <property type="entry name" value="WD_REPEATS_2"/>
    <property type="match status" value="2"/>
</dbReference>
<dbReference type="Gene3D" id="2.130.10.10">
    <property type="entry name" value="YVTN repeat-like/Quinoprotein amine dehydrogenase"/>
    <property type="match status" value="2"/>
</dbReference>
<proteinExistence type="predicted"/>
<dbReference type="InterPro" id="IPR001680">
    <property type="entry name" value="WD40_rpt"/>
</dbReference>
<sequence>MVQLVHSAIVFCPFSMGAEAVHRRLGGGAAHSNIVCRFWMRGKCNRNPCRFMHRESLPPNVYRRTSKESNVLLEGQSMRRSSYGLGNSMAGSEAKTVQKSSNHDDKHLPRKRPNPSNSLASATGGGVSEYKSIEESSISCTSTDSGNMEEIGASSKCSDASEDKTVNKSSNKACDYWMSGSCIKGDGCQFLHSWFRGDWFSLLANLKGHTQAVCGVALPSGSDKLYSGSSDGTVHVWDCHTGQSTRVINLGDEIGSLISEGPWIFVGLPNVVKAWNIETAADYNLNGPVGQVYAMTVSSDTLFAGAQDGSILAWKGSTENPNPFELATSLKGHTGAVICLTIGRDWLYSGSMDSTIRAWELDTLQCIHTLGHVDAVMSLICWDEYLLSCSLDRTIKVWASTKEGNIEVIYTHEKEHISPVRSNRCSSSDDNPSSIRKNTVTRITTKSSKISSNSNVPMLGKVSKDSTSERVTLSSTNDIMSTDTSISWDFFPPNLVKLGQKVLRQGEINLLAAVEALQEANTDIIAPHSVREETKLAFDRELNAITWMKAALDSDLNSVSDHIKATSISMESGIIREHREVLWLYYQKLQMP</sequence>
<accession>A0A6A6N7P8</accession>
<evidence type="ECO:0000256" key="2">
    <source>
        <dbReference type="ARBA" id="ARBA00022723"/>
    </source>
</evidence>
<dbReference type="InterPro" id="IPR015943">
    <property type="entry name" value="WD40/YVTN_repeat-like_dom_sf"/>
</dbReference>
<feature type="region of interest" description="Disordered" evidence="8">
    <location>
        <begin position="82"/>
        <end position="164"/>
    </location>
</feature>
<evidence type="ECO:0000256" key="3">
    <source>
        <dbReference type="ARBA" id="ARBA00022737"/>
    </source>
</evidence>
<keyword evidence="2 7" id="KW-0479">Metal-binding</keyword>
<dbReference type="SMART" id="SM00320">
    <property type="entry name" value="WD40"/>
    <property type="match status" value="4"/>
</dbReference>
<dbReference type="PRINTS" id="PR00320">
    <property type="entry name" value="GPROTEINBRPT"/>
</dbReference>
<dbReference type="EMBL" id="JAAGAX010000003">
    <property type="protein sequence ID" value="KAF2320865.1"/>
    <property type="molecule type" value="Genomic_DNA"/>
</dbReference>
<evidence type="ECO:0000256" key="1">
    <source>
        <dbReference type="ARBA" id="ARBA00022574"/>
    </source>
</evidence>
<dbReference type="InterPro" id="IPR049172">
    <property type="entry name" value="DUF6857_pln"/>
</dbReference>
<feature type="domain" description="C3H1-type" evidence="9">
    <location>
        <begin position="35"/>
        <end position="56"/>
    </location>
</feature>
<dbReference type="InterPro" id="IPR036855">
    <property type="entry name" value="Znf_CCCH_sf"/>
</dbReference>
<comment type="caution">
    <text evidence="10">The sequence shown here is derived from an EMBL/GenBank/DDBJ whole genome shotgun (WGS) entry which is preliminary data.</text>
</comment>
<feature type="repeat" description="WD" evidence="6">
    <location>
        <begin position="330"/>
        <end position="369"/>
    </location>
</feature>
<evidence type="ECO:0000259" key="9">
    <source>
        <dbReference type="PROSITE" id="PS50103"/>
    </source>
</evidence>
<evidence type="ECO:0000256" key="4">
    <source>
        <dbReference type="ARBA" id="ARBA00022771"/>
    </source>
</evidence>
<dbReference type="InterPro" id="IPR020472">
    <property type="entry name" value="WD40_PAC1"/>
</dbReference>
<dbReference type="SMART" id="SM00356">
    <property type="entry name" value="ZnF_C3H1"/>
    <property type="match status" value="2"/>
</dbReference>
<keyword evidence="1 6" id="KW-0853">WD repeat</keyword>
<feature type="zinc finger region" description="C3H1-type" evidence="7">
    <location>
        <begin position="168"/>
        <end position="195"/>
    </location>
</feature>
<protein>
    <recommendedName>
        <fullName evidence="9">C3H1-type domain-containing protein</fullName>
    </recommendedName>
</protein>
<dbReference type="Pfam" id="PF00400">
    <property type="entry name" value="WD40"/>
    <property type="match status" value="3"/>
</dbReference>
<dbReference type="InterPro" id="IPR036322">
    <property type="entry name" value="WD40_repeat_dom_sf"/>
</dbReference>
<feature type="repeat" description="WD" evidence="6">
    <location>
        <begin position="206"/>
        <end position="247"/>
    </location>
</feature>
<evidence type="ECO:0000256" key="5">
    <source>
        <dbReference type="ARBA" id="ARBA00022833"/>
    </source>
</evidence>
<keyword evidence="5 7" id="KW-0862">Zinc</keyword>
<gene>
    <name evidence="10" type="ORF">GH714_031413</name>
</gene>
<dbReference type="Proteomes" id="UP000467840">
    <property type="component" value="Chromosome 10"/>
</dbReference>
<dbReference type="Gene3D" id="3.30.1370.210">
    <property type="match status" value="1"/>
</dbReference>
<reference evidence="10 11" key="1">
    <citation type="journal article" date="2020" name="Mol. Plant">
        <title>The Chromosome-Based Rubber Tree Genome Provides New Insights into Spurge Genome Evolution and Rubber Biosynthesis.</title>
        <authorList>
            <person name="Liu J."/>
            <person name="Shi C."/>
            <person name="Shi C.C."/>
            <person name="Li W."/>
            <person name="Zhang Q.J."/>
            <person name="Zhang Y."/>
            <person name="Li K."/>
            <person name="Lu H.F."/>
            <person name="Shi C."/>
            <person name="Zhu S.T."/>
            <person name="Xiao Z.Y."/>
            <person name="Nan H."/>
            <person name="Yue Y."/>
            <person name="Zhu X.G."/>
            <person name="Wu Y."/>
            <person name="Hong X.N."/>
            <person name="Fan G.Y."/>
            <person name="Tong Y."/>
            <person name="Zhang D."/>
            <person name="Mao C.L."/>
            <person name="Liu Y.L."/>
            <person name="Hao S.J."/>
            <person name="Liu W.Q."/>
            <person name="Lv M.Q."/>
            <person name="Zhang H.B."/>
            <person name="Liu Y."/>
            <person name="Hu-Tang G.R."/>
            <person name="Wang J.P."/>
            <person name="Wang J.H."/>
            <person name="Sun Y.H."/>
            <person name="Ni S.B."/>
            <person name="Chen W.B."/>
            <person name="Zhang X.C."/>
            <person name="Jiao Y.N."/>
            <person name="Eichler E.E."/>
            <person name="Li G.H."/>
            <person name="Liu X."/>
            <person name="Gao L.Z."/>
        </authorList>
    </citation>
    <scope>NUCLEOTIDE SEQUENCE [LARGE SCALE GENOMIC DNA]</scope>
    <source>
        <strain evidence="11">cv. GT1</strain>
        <tissue evidence="10">Leaf</tissue>
    </source>
</reference>
<keyword evidence="4 7" id="KW-0863">Zinc-finger</keyword>
<dbReference type="PROSITE" id="PS50103">
    <property type="entry name" value="ZF_C3H1"/>
    <property type="match status" value="2"/>
</dbReference>
<keyword evidence="3" id="KW-0677">Repeat</keyword>
<evidence type="ECO:0000313" key="10">
    <source>
        <dbReference type="EMBL" id="KAF2320865.1"/>
    </source>
</evidence>
<organism evidence="10 11">
    <name type="scientific">Hevea brasiliensis</name>
    <name type="common">Para rubber tree</name>
    <name type="synonym">Siphonia brasiliensis</name>
    <dbReference type="NCBI Taxonomy" id="3981"/>
    <lineage>
        <taxon>Eukaryota</taxon>
        <taxon>Viridiplantae</taxon>
        <taxon>Streptophyta</taxon>
        <taxon>Embryophyta</taxon>
        <taxon>Tracheophyta</taxon>
        <taxon>Spermatophyta</taxon>
        <taxon>Magnoliopsida</taxon>
        <taxon>eudicotyledons</taxon>
        <taxon>Gunneridae</taxon>
        <taxon>Pentapetalae</taxon>
        <taxon>rosids</taxon>
        <taxon>fabids</taxon>
        <taxon>Malpighiales</taxon>
        <taxon>Euphorbiaceae</taxon>
        <taxon>Crotonoideae</taxon>
        <taxon>Micrandreae</taxon>
        <taxon>Hevea</taxon>
    </lineage>
</organism>
<dbReference type="GO" id="GO:0008270">
    <property type="term" value="F:zinc ion binding"/>
    <property type="evidence" value="ECO:0007669"/>
    <property type="project" value="UniProtKB-KW"/>
</dbReference>
<dbReference type="AlphaFoldDB" id="A0A6A6N7P8"/>
<dbReference type="PANTHER" id="PTHR44489">
    <property type="match status" value="1"/>
</dbReference>
<evidence type="ECO:0000256" key="8">
    <source>
        <dbReference type="SAM" id="MobiDB-lite"/>
    </source>
</evidence>
<dbReference type="PROSITE" id="PS00678">
    <property type="entry name" value="WD_REPEATS_1"/>
    <property type="match status" value="1"/>
</dbReference>
<dbReference type="InterPro" id="IPR044715">
    <property type="entry name" value="WDR86-like"/>
</dbReference>
<evidence type="ECO:0000313" key="11">
    <source>
        <dbReference type="Proteomes" id="UP000467840"/>
    </source>
</evidence>
<keyword evidence="11" id="KW-1185">Reference proteome</keyword>
<feature type="domain" description="C3H1-type" evidence="9">
    <location>
        <begin position="168"/>
        <end position="195"/>
    </location>
</feature>